<comment type="caution">
    <text evidence="2">The sequence shown here is derived from an EMBL/GenBank/DDBJ whole genome shotgun (WGS) entry which is preliminary data.</text>
</comment>
<dbReference type="RefSeq" id="WP_021753726.1">
    <property type="nucleotide sequence ID" value="NZ_KI271876.1"/>
</dbReference>
<feature type="domain" description="N-acetyltransferase" evidence="1">
    <location>
        <begin position="12"/>
        <end position="170"/>
    </location>
</feature>
<dbReference type="PATRIC" id="fig|1321820.3.peg.1041"/>
<keyword evidence="3" id="KW-1185">Reference proteome</keyword>
<accession>U2QM83</accession>
<dbReference type="InterPro" id="IPR016181">
    <property type="entry name" value="Acyl_CoA_acyltransferase"/>
</dbReference>
<dbReference type="Gene3D" id="3.40.630.30">
    <property type="match status" value="1"/>
</dbReference>
<dbReference type="PANTHER" id="PTHR43305">
    <property type="entry name" value="FAMILY N-ACETYLTRANSFERASE, PUTATIVE (AFU_ORTHOLOGUE AFUA_2G01380)-RELATED"/>
    <property type="match status" value="1"/>
</dbReference>
<dbReference type="AlphaFoldDB" id="U2QM83"/>
<reference evidence="2 3" key="1">
    <citation type="submission" date="2013-08" db="EMBL/GenBank/DDBJ databases">
        <authorList>
            <person name="Weinstock G."/>
            <person name="Sodergren E."/>
            <person name="Wylie T."/>
            <person name="Fulton L."/>
            <person name="Fulton R."/>
            <person name="Fronick C."/>
            <person name="O'Laughlin M."/>
            <person name="Godfrey J."/>
            <person name="Miner T."/>
            <person name="Herter B."/>
            <person name="Appelbaum E."/>
            <person name="Cordes M."/>
            <person name="Lek S."/>
            <person name="Wollam A."/>
            <person name="Pepin K.H."/>
            <person name="Palsikar V.B."/>
            <person name="Mitreva M."/>
            <person name="Wilson R.K."/>
        </authorList>
    </citation>
    <scope>NUCLEOTIDE SEQUENCE [LARGE SCALE GENOMIC DNA]</scope>
    <source>
        <strain evidence="2 3">ATCC 700627</strain>
    </source>
</reference>
<keyword evidence="2" id="KW-0808">Transferase</keyword>
<name>U2QM83_9BACL</name>
<dbReference type="PANTHER" id="PTHR43305:SF1">
    <property type="entry name" value="FAMILY N-ACETYLTRANSFERASE, PUTATIVE (AFU_ORTHOLOGUE AFUA_2G01380)-RELATED"/>
    <property type="match status" value="1"/>
</dbReference>
<protein>
    <submittedName>
        <fullName evidence="2">Acetyltransferase, GNAT family</fullName>
    </submittedName>
</protein>
<proteinExistence type="predicted"/>
<dbReference type="EMBL" id="AWVP01000063">
    <property type="protein sequence ID" value="ERK57621.1"/>
    <property type="molecule type" value="Genomic_DNA"/>
</dbReference>
<dbReference type="InterPro" id="IPR000182">
    <property type="entry name" value="GNAT_dom"/>
</dbReference>
<dbReference type="Pfam" id="PF00583">
    <property type="entry name" value="Acetyltransf_1"/>
    <property type="match status" value="1"/>
</dbReference>
<gene>
    <name evidence="2" type="ORF">HMPREF1983_01070</name>
</gene>
<dbReference type="Proteomes" id="UP000016637">
    <property type="component" value="Unassembled WGS sequence"/>
</dbReference>
<dbReference type="InterPro" id="IPR052777">
    <property type="entry name" value="Acetyltransferase_Enz"/>
</dbReference>
<dbReference type="eggNOG" id="COG1247">
    <property type="taxonomic scope" value="Bacteria"/>
</dbReference>
<sequence>MDNKIKDFLIKNNVRFITADDDEKIAKIIKTSLEKEKLDIPGTAYFDPELNHLSRYYNINSYRRAYFIIMDDNNEILGGVGIAEFFGFKDCAEIQKLYLTSKSKGRGLGKHLMKVAEDYAKLVGYKRLYLETYSSLVPAIKLYELLGFKQIEKPEVILHSTMDYFFLKEI</sequence>
<dbReference type="CDD" id="cd04301">
    <property type="entry name" value="NAT_SF"/>
    <property type="match status" value="1"/>
</dbReference>
<dbReference type="PROSITE" id="PS51186">
    <property type="entry name" value="GNAT"/>
    <property type="match status" value="1"/>
</dbReference>
<evidence type="ECO:0000313" key="3">
    <source>
        <dbReference type="Proteomes" id="UP000016637"/>
    </source>
</evidence>
<dbReference type="SUPFAM" id="SSF55729">
    <property type="entry name" value="Acyl-CoA N-acyltransferases (Nat)"/>
    <property type="match status" value="1"/>
</dbReference>
<organism evidence="2 3">
    <name type="scientific">Gemella bergeri ATCC 700627</name>
    <dbReference type="NCBI Taxonomy" id="1321820"/>
    <lineage>
        <taxon>Bacteria</taxon>
        <taxon>Bacillati</taxon>
        <taxon>Bacillota</taxon>
        <taxon>Bacilli</taxon>
        <taxon>Bacillales</taxon>
        <taxon>Gemellaceae</taxon>
        <taxon>Gemella</taxon>
    </lineage>
</organism>
<evidence type="ECO:0000259" key="1">
    <source>
        <dbReference type="PROSITE" id="PS51186"/>
    </source>
</evidence>
<evidence type="ECO:0000313" key="2">
    <source>
        <dbReference type="EMBL" id="ERK57621.1"/>
    </source>
</evidence>
<dbReference type="HOGENOM" id="CLU_013985_11_2_9"/>
<dbReference type="GO" id="GO:0016747">
    <property type="term" value="F:acyltransferase activity, transferring groups other than amino-acyl groups"/>
    <property type="evidence" value="ECO:0007669"/>
    <property type="project" value="InterPro"/>
</dbReference>